<dbReference type="Pfam" id="PF00400">
    <property type="entry name" value="WD40"/>
    <property type="match status" value="1"/>
</dbReference>
<accession>G3AZS4</accession>
<organism evidence="6">
    <name type="scientific">Candida tenuis (strain ATCC 10573 / BCRC 21748 / CBS 615 / JCM 9827 / NBRC 10315 / NRRL Y-1498 / VKM Y-70)</name>
    <name type="common">Yeast</name>
    <name type="synonym">Yamadazyma tenuis</name>
    <dbReference type="NCBI Taxonomy" id="590646"/>
    <lineage>
        <taxon>Eukaryota</taxon>
        <taxon>Fungi</taxon>
        <taxon>Dikarya</taxon>
        <taxon>Ascomycota</taxon>
        <taxon>Saccharomycotina</taxon>
        <taxon>Pichiomycetes</taxon>
        <taxon>Debaryomycetaceae</taxon>
        <taxon>Yamadazyma</taxon>
    </lineage>
</organism>
<feature type="compositionally biased region" description="Acidic residues" evidence="4">
    <location>
        <begin position="143"/>
        <end position="153"/>
    </location>
</feature>
<keyword evidence="2" id="KW-0677">Repeat</keyword>
<evidence type="ECO:0000313" key="5">
    <source>
        <dbReference type="EMBL" id="EGV65229.1"/>
    </source>
</evidence>
<dbReference type="EMBL" id="GL996514">
    <property type="protein sequence ID" value="EGV65228.1"/>
    <property type="molecule type" value="Genomic_DNA"/>
</dbReference>
<dbReference type="OrthoDB" id="427795at2759"/>
<dbReference type="InterPro" id="IPR015943">
    <property type="entry name" value="WD40/YVTN_repeat-like_dom_sf"/>
</dbReference>
<evidence type="ECO:0000256" key="2">
    <source>
        <dbReference type="ARBA" id="ARBA00022737"/>
    </source>
</evidence>
<sequence>MKFHQDIPTLLATGGRDNVINLYDLRNPTTPFRKLFGHDDSIAGLKWDSVCNPNKLTSWSLDKRVLIWDLDSLDEEFIYPTDVPENGKKNKNSRTTDPCLKFISGGHTNRINEVDIHPTLDGLHITCGDDSLLEIWKPKTIIPEEEEEEEEEDEKKNDMEVDQEK</sequence>
<protein>
    <submittedName>
        <fullName evidence="5">WD40 repeat-like protein</fullName>
    </submittedName>
</protein>
<feature type="region of interest" description="Disordered" evidence="4">
    <location>
        <begin position="139"/>
        <end position="165"/>
    </location>
</feature>
<keyword evidence="1 3" id="KW-0853">WD repeat</keyword>
<dbReference type="PANTHER" id="PTHR22850">
    <property type="entry name" value="WD40 REPEAT FAMILY"/>
    <property type="match status" value="1"/>
</dbReference>
<dbReference type="PROSITE" id="PS50082">
    <property type="entry name" value="WD_REPEATS_2"/>
    <property type="match status" value="1"/>
</dbReference>
<dbReference type="AlphaFoldDB" id="G3AZS4"/>
<dbReference type="Proteomes" id="UP000000707">
    <property type="component" value="Unassembled WGS sequence"/>
</dbReference>
<evidence type="ECO:0000256" key="3">
    <source>
        <dbReference type="PROSITE-ProRule" id="PRU00221"/>
    </source>
</evidence>
<evidence type="ECO:0000313" key="6">
    <source>
        <dbReference type="Proteomes" id="UP000000707"/>
    </source>
</evidence>
<name>G3AZS4_CANTC</name>
<dbReference type="SMART" id="SM00320">
    <property type="entry name" value="WD40"/>
    <property type="match status" value="2"/>
</dbReference>
<gene>
    <name evidence="5" type="ORF">CANTEDRAFT_119330</name>
</gene>
<dbReference type="InterPro" id="IPR001680">
    <property type="entry name" value="WD40_rpt"/>
</dbReference>
<dbReference type="SUPFAM" id="SSF50978">
    <property type="entry name" value="WD40 repeat-like"/>
    <property type="match status" value="1"/>
</dbReference>
<proteinExistence type="predicted"/>
<feature type="repeat" description="WD" evidence="3">
    <location>
        <begin position="35"/>
        <end position="72"/>
    </location>
</feature>
<dbReference type="STRING" id="590646.G3AZS4"/>
<keyword evidence="6" id="KW-1185">Reference proteome</keyword>
<evidence type="ECO:0000256" key="4">
    <source>
        <dbReference type="SAM" id="MobiDB-lite"/>
    </source>
</evidence>
<dbReference type="HOGENOM" id="CLU_1610536_0_0_1"/>
<dbReference type="InterPro" id="IPR050459">
    <property type="entry name" value="WD_repeat_RBAP46/RBAP48/MSI1"/>
</dbReference>
<dbReference type="EMBL" id="GL996514">
    <property type="protein sequence ID" value="EGV65229.1"/>
    <property type="molecule type" value="Genomic_DNA"/>
</dbReference>
<dbReference type="InterPro" id="IPR036322">
    <property type="entry name" value="WD40_repeat_dom_sf"/>
</dbReference>
<evidence type="ECO:0000256" key="1">
    <source>
        <dbReference type="ARBA" id="ARBA00022574"/>
    </source>
</evidence>
<dbReference type="Gene3D" id="2.130.10.10">
    <property type="entry name" value="YVTN repeat-like/Quinoprotein amine dehydrogenase"/>
    <property type="match status" value="1"/>
</dbReference>
<reference evidence="5 6" key="1">
    <citation type="journal article" date="2011" name="Proc. Natl. Acad. Sci. U.S.A.">
        <title>Comparative genomics of xylose-fermenting fungi for enhanced biofuel production.</title>
        <authorList>
            <person name="Wohlbach D.J."/>
            <person name="Kuo A."/>
            <person name="Sato T.K."/>
            <person name="Potts K.M."/>
            <person name="Salamov A.A."/>
            <person name="LaButti K.M."/>
            <person name="Sun H."/>
            <person name="Clum A."/>
            <person name="Pangilinan J.L."/>
            <person name="Lindquist E.A."/>
            <person name="Lucas S."/>
            <person name="Lapidus A."/>
            <person name="Jin M."/>
            <person name="Gunawan C."/>
            <person name="Balan V."/>
            <person name="Dale B.E."/>
            <person name="Jeffries T.W."/>
            <person name="Zinkel R."/>
            <person name="Barry K.W."/>
            <person name="Grigoriev I.V."/>
            <person name="Gasch A.P."/>
        </authorList>
    </citation>
    <scope>NUCLEOTIDE SEQUENCE [LARGE SCALE GENOMIC DNA]</scope>
    <source>
        <strain evidence="5">ATCC 10573</strain>
        <strain evidence="6">ATCC 10573 / BCRC 21748 / CBS 615 / JCM 9827 / NBRC 10315 / NRRL Y-1498 / VKM Y-70</strain>
    </source>
</reference>
<feature type="compositionally biased region" description="Basic and acidic residues" evidence="4">
    <location>
        <begin position="154"/>
        <end position="165"/>
    </location>
</feature>
<dbReference type="eggNOG" id="KOG0264">
    <property type="taxonomic scope" value="Eukaryota"/>
</dbReference>